<reference evidence="10" key="1">
    <citation type="submission" date="2018-02" db="EMBL/GenBank/DDBJ databases">
        <title>Genome sequence of Desulfocucumis palustris strain NAW-5.</title>
        <authorList>
            <person name="Watanabe M."/>
            <person name="Kojima H."/>
            <person name="Fukui M."/>
        </authorList>
    </citation>
    <scope>NUCLEOTIDE SEQUENCE [LARGE SCALE GENOMIC DNA]</scope>
    <source>
        <strain evidence="10">NAW-5</strain>
    </source>
</reference>
<evidence type="ECO:0000313" key="9">
    <source>
        <dbReference type="EMBL" id="GBF32418.1"/>
    </source>
</evidence>
<dbReference type="PANTHER" id="PTHR23513">
    <property type="entry name" value="INTEGRAL MEMBRANE EFFLUX PROTEIN-RELATED"/>
    <property type="match status" value="1"/>
</dbReference>
<dbReference type="Pfam" id="PF05977">
    <property type="entry name" value="MFS_3"/>
    <property type="match status" value="1"/>
</dbReference>
<dbReference type="PROSITE" id="PS50850">
    <property type="entry name" value="MFS"/>
    <property type="match status" value="1"/>
</dbReference>
<dbReference type="InterPro" id="IPR010290">
    <property type="entry name" value="TM_effector"/>
</dbReference>
<feature type="transmembrane region" description="Helical" evidence="7">
    <location>
        <begin position="391"/>
        <end position="409"/>
    </location>
</feature>
<evidence type="ECO:0000256" key="1">
    <source>
        <dbReference type="ARBA" id="ARBA00004651"/>
    </source>
</evidence>
<evidence type="ECO:0000256" key="6">
    <source>
        <dbReference type="ARBA" id="ARBA00023136"/>
    </source>
</evidence>
<dbReference type="Gene3D" id="1.20.1250.20">
    <property type="entry name" value="MFS general substrate transporter like domains"/>
    <property type="match status" value="1"/>
</dbReference>
<feature type="domain" description="Major facilitator superfamily (MFS) profile" evidence="8">
    <location>
        <begin position="20"/>
        <end position="413"/>
    </location>
</feature>
<feature type="transmembrane region" description="Helical" evidence="7">
    <location>
        <begin position="322"/>
        <end position="341"/>
    </location>
</feature>
<comment type="subcellular location">
    <subcellularLocation>
        <location evidence="1">Cell membrane</location>
        <topology evidence="1">Multi-pass membrane protein</topology>
    </subcellularLocation>
</comment>
<feature type="transmembrane region" description="Helical" evidence="7">
    <location>
        <begin position="237"/>
        <end position="259"/>
    </location>
</feature>
<name>A0A2L2X8I4_9FIRM</name>
<keyword evidence="10" id="KW-1185">Reference proteome</keyword>
<keyword evidence="5 7" id="KW-1133">Transmembrane helix</keyword>
<evidence type="ECO:0000256" key="3">
    <source>
        <dbReference type="ARBA" id="ARBA00022475"/>
    </source>
</evidence>
<evidence type="ECO:0000256" key="7">
    <source>
        <dbReference type="SAM" id="Phobius"/>
    </source>
</evidence>
<dbReference type="CDD" id="cd06173">
    <property type="entry name" value="MFS_MefA_like"/>
    <property type="match status" value="1"/>
</dbReference>
<evidence type="ECO:0000256" key="2">
    <source>
        <dbReference type="ARBA" id="ARBA00022448"/>
    </source>
</evidence>
<dbReference type="AlphaFoldDB" id="A0A2L2X8I4"/>
<dbReference type="PANTHER" id="PTHR23513:SF11">
    <property type="entry name" value="STAPHYLOFERRIN A TRANSPORTER"/>
    <property type="match status" value="1"/>
</dbReference>
<keyword evidence="3" id="KW-1003">Cell membrane</keyword>
<feature type="transmembrane region" description="Helical" evidence="7">
    <location>
        <begin position="297"/>
        <end position="316"/>
    </location>
</feature>
<dbReference type="GO" id="GO:0022857">
    <property type="term" value="F:transmembrane transporter activity"/>
    <property type="evidence" value="ECO:0007669"/>
    <property type="project" value="InterPro"/>
</dbReference>
<keyword evidence="6 7" id="KW-0472">Membrane</keyword>
<evidence type="ECO:0000256" key="4">
    <source>
        <dbReference type="ARBA" id="ARBA00022692"/>
    </source>
</evidence>
<gene>
    <name evidence="9" type="ORF">DCCM_0612</name>
</gene>
<feature type="transmembrane region" description="Helical" evidence="7">
    <location>
        <begin position="362"/>
        <end position="385"/>
    </location>
</feature>
<proteinExistence type="predicted"/>
<feature type="transmembrane region" description="Helical" evidence="7">
    <location>
        <begin position="271"/>
        <end position="290"/>
    </location>
</feature>
<evidence type="ECO:0000259" key="8">
    <source>
        <dbReference type="PROSITE" id="PS50850"/>
    </source>
</evidence>
<evidence type="ECO:0000313" key="10">
    <source>
        <dbReference type="Proteomes" id="UP000239549"/>
    </source>
</evidence>
<keyword evidence="4 7" id="KW-0812">Transmembrane</keyword>
<organism evidence="9 10">
    <name type="scientific">Desulfocucumis palustris</name>
    <dbReference type="NCBI Taxonomy" id="1898651"/>
    <lineage>
        <taxon>Bacteria</taxon>
        <taxon>Bacillati</taxon>
        <taxon>Bacillota</taxon>
        <taxon>Clostridia</taxon>
        <taxon>Eubacteriales</taxon>
        <taxon>Desulfocucumaceae</taxon>
        <taxon>Desulfocucumis</taxon>
    </lineage>
</organism>
<accession>A0A2L2X8I4</accession>
<evidence type="ECO:0000256" key="5">
    <source>
        <dbReference type="ARBA" id="ARBA00022989"/>
    </source>
</evidence>
<keyword evidence="2" id="KW-0813">Transport</keyword>
<comment type="caution">
    <text evidence="9">The sequence shown here is derived from an EMBL/GenBank/DDBJ whole genome shotgun (WGS) entry which is preliminary data.</text>
</comment>
<feature type="transmembrane region" description="Helical" evidence="7">
    <location>
        <begin position="187"/>
        <end position="207"/>
    </location>
</feature>
<feature type="transmembrane region" description="Helical" evidence="7">
    <location>
        <begin position="58"/>
        <end position="79"/>
    </location>
</feature>
<dbReference type="EMBL" id="BFAV01000028">
    <property type="protein sequence ID" value="GBF32418.1"/>
    <property type="molecule type" value="Genomic_DNA"/>
</dbReference>
<dbReference type="SUPFAM" id="SSF103473">
    <property type="entry name" value="MFS general substrate transporter"/>
    <property type="match status" value="1"/>
</dbReference>
<sequence>MLTGEKPDNIPGMVKFLLRSFRYRNYRLFFAGQGISLIGTWIQNIAMSWLVYKMTNSAFLLGIVGFAGQIPTFLLSPFAGVMADRWNRHRMLVITQTLAMVQALILALLILSGGITVGYILVLSVSLGLVYSFDIPVRQSFVVDMIENREDLGNAIALNSSMFNGARLLGPSVAGILISTVGEGVCFLINGISYLAVIAALLSMRVVRGNPSQRRGKVLPELKEGLVYAFGSRPIRYVILFVALISLTSVPYTVLMPVFAREILHGGAHTLGFLMGFTGAGALFGAVFLASRKNTGGLVRIIPLAGAVFGFGLIAFSFSRVMWLSSLLLAVVGFGMMVHLASSNTVLQTLVEDQKRGRVMSFYAMAFMGMTPLGSLMAGTLAGIIGAPYTLAIGGACSILGALLFAGKIKKFACTAAKEM</sequence>
<dbReference type="InterPro" id="IPR036259">
    <property type="entry name" value="MFS_trans_sf"/>
</dbReference>
<dbReference type="InterPro" id="IPR020846">
    <property type="entry name" value="MFS_dom"/>
</dbReference>
<dbReference type="RefSeq" id="WP_231702622.1">
    <property type="nucleotide sequence ID" value="NZ_BFAV01000028.1"/>
</dbReference>
<dbReference type="GO" id="GO:0005886">
    <property type="term" value="C:plasma membrane"/>
    <property type="evidence" value="ECO:0007669"/>
    <property type="project" value="UniProtKB-SubCell"/>
</dbReference>
<dbReference type="Proteomes" id="UP000239549">
    <property type="component" value="Unassembled WGS sequence"/>
</dbReference>
<protein>
    <submittedName>
        <fullName evidence="9">Transporter, putative</fullName>
    </submittedName>
</protein>
<feature type="transmembrane region" description="Helical" evidence="7">
    <location>
        <begin position="28"/>
        <end position="52"/>
    </location>
</feature>